<evidence type="ECO:0000313" key="2">
    <source>
        <dbReference type="Proteomes" id="UP001201812"/>
    </source>
</evidence>
<evidence type="ECO:0000313" key="1">
    <source>
        <dbReference type="EMBL" id="KAI1696055.1"/>
    </source>
</evidence>
<name>A0AAD4QXF0_9BILA</name>
<reference evidence="1" key="1">
    <citation type="submission" date="2022-01" db="EMBL/GenBank/DDBJ databases">
        <title>Genome Sequence Resource for Two Populations of Ditylenchus destructor, the Migratory Endoparasitic Phytonematode.</title>
        <authorList>
            <person name="Zhang H."/>
            <person name="Lin R."/>
            <person name="Xie B."/>
        </authorList>
    </citation>
    <scope>NUCLEOTIDE SEQUENCE</scope>
    <source>
        <strain evidence="1">BazhouSP</strain>
    </source>
</reference>
<comment type="caution">
    <text evidence="1">The sequence shown here is derived from an EMBL/GenBank/DDBJ whole genome shotgun (WGS) entry which is preliminary data.</text>
</comment>
<accession>A0AAD4QXF0</accession>
<proteinExistence type="predicted"/>
<sequence length="145" mass="16538">MMYFDIAIHFKSTRGAQIGFDRIYGKMNYDGSGKMYPYPPEIEHYTNEANIFVAVVTVGENGVHIDMGKLNGFYRLPNMRASARELYTVLGDIKTPGGNAIQLDRSEKRKIDRLIAIGEFIQNEELNGTHTDLEAKLKELRQYQS</sequence>
<organism evidence="1 2">
    <name type="scientific">Ditylenchus destructor</name>
    <dbReference type="NCBI Taxonomy" id="166010"/>
    <lineage>
        <taxon>Eukaryota</taxon>
        <taxon>Metazoa</taxon>
        <taxon>Ecdysozoa</taxon>
        <taxon>Nematoda</taxon>
        <taxon>Chromadorea</taxon>
        <taxon>Rhabditida</taxon>
        <taxon>Tylenchina</taxon>
        <taxon>Tylenchomorpha</taxon>
        <taxon>Sphaerularioidea</taxon>
        <taxon>Anguinidae</taxon>
        <taxon>Anguininae</taxon>
        <taxon>Ditylenchus</taxon>
    </lineage>
</organism>
<keyword evidence="2" id="KW-1185">Reference proteome</keyword>
<dbReference type="Proteomes" id="UP001201812">
    <property type="component" value="Unassembled WGS sequence"/>
</dbReference>
<gene>
    <name evidence="1" type="ORF">DdX_19253</name>
</gene>
<dbReference type="AlphaFoldDB" id="A0AAD4QXF0"/>
<protein>
    <submittedName>
        <fullName evidence="1">Uncharacterized protein</fullName>
    </submittedName>
</protein>
<dbReference type="EMBL" id="JAKKPZ010000354">
    <property type="protein sequence ID" value="KAI1696055.1"/>
    <property type="molecule type" value="Genomic_DNA"/>
</dbReference>